<comment type="caution">
    <text evidence="1">The sequence shown here is derived from an EMBL/GenBank/DDBJ whole genome shotgun (WGS) entry which is preliminary data.</text>
</comment>
<reference evidence="2" key="1">
    <citation type="journal article" date="2019" name="Int. J. Syst. Evol. Microbiol.">
        <title>The Global Catalogue of Microorganisms (GCM) 10K type strain sequencing project: providing services to taxonomists for standard genome sequencing and annotation.</title>
        <authorList>
            <consortium name="The Broad Institute Genomics Platform"/>
            <consortium name="The Broad Institute Genome Sequencing Center for Infectious Disease"/>
            <person name="Wu L."/>
            <person name="Ma J."/>
        </authorList>
    </citation>
    <scope>NUCLEOTIDE SEQUENCE [LARGE SCALE GENOMIC DNA]</scope>
    <source>
        <strain evidence="2">JCM 30331</strain>
    </source>
</reference>
<name>A0ABQ2EUR3_9DEIO</name>
<keyword evidence="2" id="KW-1185">Reference proteome</keyword>
<evidence type="ECO:0000313" key="1">
    <source>
        <dbReference type="EMBL" id="GGK22929.1"/>
    </source>
</evidence>
<evidence type="ECO:0000313" key="2">
    <source>
        <dbReference type="Proteomes" id="UP000647587"/>
    </source>
</evidence>
<accession>A0ABQ2EUR3</accession>
<organism evidence="1 2">
    <name type="scientific">Deinococcus malanensis</name>
    <dbReference type="NCBI Taxonomy" id="1706855"/>
    <lineage>
        <taxon>Bacteria</taxon>
        <taxon>Thermotogati</taxon>
        <taxon>Deinococcota</taxon>
        <taxon>Deinococci</taxon>
        <taxon>Deinococcales</taxon>
        <taxon>Deinococcaceae</taxon>
        <taxon>Deinococcus</taxon>
    </lineage>
</organism>
<gene>
    <name evidence="1" type="ORF">GCM10008955_15510</name>
</gene>
<dbReference type="Proteomes" id="UP000647587">
    <property type="component" value="Unassembled WGS sequence"/>
</dbReference>
<proteinExistence type="predicted"/>
<dbReference type="InterPro" id="IPR013783">
    <property type="entry name" value="Ig-like_fold"/>
</dbReference>
<dbReference type="EMBL" id="BMPP01000005">
    <property type="protein sequence ID" value="GGK22929.1"/>
    <property type="molecule type" value="Genomic_DNA"/>
</dbReference>
<dbReference type="Gene3D" id="2.60.40.10">
    <property type="entry name" value="Immunoglobulins"/>
    <property type="match status" value="1"/>
</dbReference>
<sequence>MEFYQGSALIDTDSEAPYSTDKFAVDQRNNGSVTFTVKAFDSAGNIGMTATTVAVNVTSLYQGQYYWFMFSNPNDIEGSVIAEGMAIYGDQFINGRGKLMASGMYAKISPVPELEGDASLGPVEDAGKTYLSTLFFHDSAGTPLYFWGDDFDGAFSDLGGDPGLVGEASLFKTDGTVAAEGYYGMVRLTSDPYASLTASGITTQALSPAERQKVLSSAALPLSLKAQGTPRVRSAARLAQQLRR</sequence>
<protein>
    <submittedName>
        <fullName evidence="1">Uncharacterized protein</fullName>
    </submittedName>
</protein>